<evidence type="ECO:0000313" key="3">
    <source>
        <dbReference type="Proteomes" id="UP000193420"/>
    </source>
</evidence>
<dbReference type="STRING" id="188872.SAMN03080602_04242"/>
<dbReference type="RefSeq" id="WP_085500892.1">
    <property type="nucleotide sequence ID" value="NZ_FXAO01000014.1"/>
</dbReference>
<keyword evidence="1" id="KW-1133">Transmembrane helix</keyword>
<dbReference type="OrthoDB" id="1449306at2"/>
<feature type="transmembrane region" description="Helical" evidence="1">
    <location>
        <begin position="21"/>
        <end position="40"/>
    </location>
</feature>
<gene>
    <name evidence="2" type="ORF">SAMN03080602_04242</name>
</gene>
<accession>A0A1X7LGV0</accession>
<organism evidence="2 3">
    <name type="scientific">Arenibacter troitsensis</name>
    <dbReference type="NCBI Taxonomy" id="188872"/>
    <lineage>
        <taxon>Bacteria</taxon>
        <taxon>Pseudomonadati</taxon>
        <taxon>Bacteroidota</taxon>
        <taxon>Flavobacteriia</taxon>
        <taxon>Flavobacteriales</taxon>
        <taxon>Flavobacteriaceae</taxon>
        <taxon>Arenibacter</taxon>
    </lineage>
</organism>
<reference evidence="3" key="1">
    <citation type="submission" date="2017-04" db="EMBL/GenBank/DDBJ databases">
        <authorList>
            <person name="Varghese N."/>
            <person name="Submissions S."/>
        </authorList>
    </citation>
    <scope>NUCLEOTIDE SEQUENCE [LARGE SCALE GENOMIC DNA]</scope>
    <source>
        <strain evidence="3">DSM 19835</strain>
    </source>
</reference>
<feature type="transmembrane region" description="Helical" evidence="1">
    <location>
        <begin position="46"/>
        <end position="64"/>
    </location>
</feature>
<keyword evidence="1" id="KW-0812">Transmembrane</keyword>
<keyword evidence="1" id="KW-0472">Membrane</keyword>
<evidence type="ECO:0000256" key="1">
    <source>
        <dbReference type="SAM" id="Phobius"/>
    </source>
</evidence>
<keyword evidence="3" id="KW-1185">Reference proteome</keyword>
<proteinExistence type="predicted"/>
<evidence type="ECO:0000313" key="2">
    <source>
        <dbReference type="EMBL" id="SMG52482.1"/>
    </source>
</evidence>
<sequence>MKKYVVYRNIRKKAMIMGLPLMLFALQMTSVIGSLMFIIFSFSLGAIISAIIFNILLFVCLSFCHNNPTVFHLKKVFPHTINNKRASHLHYEDN</sequence>
<dbReference type="AlphaFoldDB" id="A0A1X7LGV0"/>
<dbReference type="EMBL" id="FXAO01000014">
    <property type="protein sequence ID" value="SMG52482.1"/>
    <property type="molecule type" value="Genomic_DNA"/>
</dbReference>
<protein>
    <submittedName>
        <fullName evidence="2">Type IV secretory pathway, VirB3-like protein</fullName>
    </submittedName>
</protein>
<name>A0A1X7LGV0_9FLAO</name>
<dbReference type="Proteomes" id="UP000193420">
    <property type="component" value="Unassembled WGS sequence"/>
</dbReference>